<dbReference type="SMART" id="SM00421">
    <property type="entry name" value="HTH_LUXR"/>
    <property type="match status" value="1"/>
</dbReference>
<comment type="caution">
    <text evidence="4">The sequence shown here is derived from an EMBL/GenBank/DDBJ whole genome shotgun (WGS) entry which is preliminary data.</text>
</comment>
<dbReference type="Pfam" id="PF00196">
    <property type="entry name" value="GerE"/>
    <property type="match status" value="1"/>
</dbReference>
<accession>A0A3E0G7C6</accession>
<dbReference type="InterPro" id="IPR036388">
    <property type="entry name" value="WH-like_DNA-bd_sf"/>
</dbReference>
<evidence type="ECO:0000313" key="4">
    <source>
        <dbReference type="EMBL" id="REH17951.1"/>
    </source>
</evidence>
<keyword evidence="5" id="KW-1185">Reference proteome</keyword>
<dbReference type="RefSeq" id="WP_170218270.1">
    <property type="nucleotide sequence ID" value="NZ_CP144375.1"/>
</dbReference>
<dbReference type="GO" id="GO:0005524">
    <property type="term" value="F:ATP binding"/>
    <property type="evidence" value="ECO:0007669"/>
    <property type="project" value="UniProtKB-KW"/>
</dbReference>
<dbReference type="GO" id="GO:0004016">
    <property type="term" value="F:adenylate cyclase activity"/>
    <property type="evidence" value="ECO:0007669"/>
    <property type="project" value="TreeGrafter"/>
</dbReference>
<keyword evidence="2" id="KW-0067">ATP-binding</keyword>
<dbReference type="AlphaFoldDB" id="A0A3E0G7C6"/>
<dbReference type="PROSITE" id="PS50043">
    <property type="entry name" value="HTH_LUXR_2"/>
    <property type="match status" value="1"/>
</dbReference>
<dbReference type="PRINTS" id="PR00038">
    <property type="entry name" value="HTHLUXR"/>
</dbReference>
<protein>
    <submittedName>
        <fullName evidence="4">Regulatory LuxR family protein</fullName>
    </submittedName>
</protein>
<dbReference type="GO" id="GO:0006355">
    <property type="term" value="P:regulation of DNA-templated transcription"/>
    <property type="evidence" value="ECO:0007669"/>
    <property type="project" value="InterPro"/>
</dbReference>
<evidence type="ECO:0000313" key="5">
    <source>
        <dbReference type="Proteomes" id="UP000256269"/>
    </source>
</evidence>
<evidence type="ECO:0000256" key="1">
    <source>
        <dbReference type="ARBA" id="ARBA00022741"/>
    </source>
</evidence>
<organism evidence="4 5">
    <name type="scientific">Kutzneria buriramensis</name>
    <dbReference type="NCBI Taxonomy" id="1045776"/>
    <lineage>
        <taxon>Bacteria</taxon>
        <taxon>Bacillati</taxon>
        <taxon>Actinomycetota</taxon>
        <taxon>Actinomycetes</taxon>
        <taxon>Pseudonocardiales</taxon>
        <taxon>Pseudonocardiaceae</taxon>
        <taxon>Kutzneria</taxon>
    </lineage>
</organism>
<dbReference type="GO" id="GO:0003677">
    <property type="term" value="F:DNA binding"/>
    <property type="evidence" value="ECO:0007669"/>
    <property type="project" value="InterPro"/>
</dbReference>
<dbReference type="SUPFAM" id="SSF46894">
    <property type="entry name" value="C-terminal effector domain of the bipartite response regulators"/>
    <property type="match status" value="1"/>
</dbReference>
<keyword evidence="1" id="KW-0547">Nucleotide-binding</keyword>
<evidence type="ECO:0000256" key="2">
    <source>
        <dbReference type="ARBA" id="ARBA00022840"/>
    </source>
</evidence>
<evidence type="ECO:0000259" key="3">
    <source>
        <dbReference type="PROSITE" id="PS50043"/>
    </source>
</evidence>
<dbReference type="InterPro" id="IPR027417">
    <property type="entry name" value="P-loop_NTPase"/>
</dbReference>
<dbReference type="EMBL" id="QUNO01000040">
    <property type="protein sequence ID" value="REH17951.1"/>
    <property type="molecule type" value="Genomic_DNA"/>
</dbReference>
<dbReference type="Pfam" id="PF13191">
    <property type="entry name" value="AAA_16"/>
    <property type="match status" value="1"/>
</dbReference>
<dbReference type="InterPro" id="IPR041664">
    <property type="entry name" value="AAA_16"/>
</dbReference>
<dbReference type="CDD" id="cd06170">
    <property type="entry name" value="LuxR_C_like"/>
    <property type="match status" value="1"/>
</dbReference>
<feature type="domain" description="HTH luxR-type" evidence="3">
    <location>
        <begin position="848"/>
        <end position="913"/>
    </location>
</feature>
<dbReference type="PANTHER" id="PTHR16305:SF28">
    <property type="entry name" value="GUANYLATE CYCLASE DOMAIN-CONTAINING PROTEIN"/>
    <property type="match status" value="1"/>
</dbReference>
<dbReference type="PANTHER" id="PTHR16305">
    <property type="entry name" value="TESTICULAR SOLUBLE ADENYLYL CYCLASE"/>
    <property type="match status" value="1"/>
</dbReference>
<dbReference type="GO" id="GO:0005737">
    <property type="term" value="C:cytoplasm"/>
    <property type="evidence" value="ECO:0007669"/>
    <property type="project" value="TreeGrafter"/>
</dbReference>
<sequence>MAKVVLRGRAAAMAAALRVVRGVRGQGHGAVLLVEGEPGIGKSALFTEIVTQAARMGFGCAVGKADQIGRISPAAPLLLALRSGARPLVSAADLTELTARTDQPLLLVEDLAALLEPLAQERPLLIGVDDTQWADPVTRFLLRALPGRLGGSAILWVFTSRNMADGLVEDLKDTIFVDAPVETIELGPLTAPDIAAMAADRLGHPPSAGVGRMLDGVGGNPFFATQILTGMVRAGSEDDIPAEFVLGVRRRVGELGPVAAELITVAAVFGQAAAPEDLVALLPDRAPAEITAAVDVVTRASLVDGNRDGRLVFRHDLIRQAVYGDLPERTRRALHQRCAQFLVDTDGEPLTVATHARAAISPGDEAGAAMLADAANRVAGSMPETATDLVLAAFRAVRPNQTSWLTLGERCVELLGLVQRCSAAIDIADLLLAHIDDAEPAGRIEIAVARALWLTGRWRASVDRSTKALERDRLTPVLRARLVALQALARSRIEPACEASPTAVRALRAADDVDDDDARVLAWHALAEVARNRGDHLESLRHYRALRAVSGPTYIGQEFQELQYLDRFHDAEVMLRKARRDLGLDKGMVFLSLIYTQIWWDYNLARFDDAEAGARTLLDLALERGSYSCGIEAASLLSLVSLQRGDVAQARRRLSAGFGPAGPDDEFRVPSLLLVRGWVTAAEGNADEAAAMLSPLVFAGREDRDPWPWKPGWLRLLAHIGLRAGDRKFTDEVVALADLGAARNPHVVSLTGTALHVRGLLSRDVDLLTRAADALAGSPRPMMRASAYEDLGIELLRRDRKRDGAETLDRAWEIFHRVGATGPLVDVQNAMRQAGLRRAKWLAAEPRPATGWDGLTPSELKVARLIGAGHTNKAAADELGVSVNTISTHLRSVFAKLDVRSRVQLTNALHEHERSAAVER</sequence>
<dbReference type="InterPro" id="IPR016032">
    <property type="entry name" value="Sig_transdc_resp-reg_C-effctor"/>
</dbReference>
<dbReference type="Proteomes" id="UP000256269">
    <property type="component" value="Unassembled WGS sequence"/>
</dbReference>
<dbReference type="SUPFAM" id="SSF52540">
    <property type="entry name" value="P-loop containing nucleoside triphosphate hydrolases"/>
    <property type="match status" value="1"/>
</dbReference>
<dbReference type="Gene3D" id="1.10.10.10">
    <property type="entry name" value="Winged helix-like DNA-binding domain superfamily/Winged helix DNA-binding domain"/>
    <property type="match status" value="1"/>
</dbReference>
<dbReference type="InterPro" id="IPR000792">
    <property type="entry name" value="Tscrpt_reg_LuxR_C"/>
</dbReference>
<name>A0A3E0G7C6_9PSEU</name>
<reference evidence="4 5" key="1">
    <citation type="submission" date="2018-08" db="EMBL/GenBank/DDBJ databases">
        <title>Genomic Encyclopedia of Archaeal and Bacterial Type Strains, Phase II (KMG-II): from individual species to whole genera.</title>
        <authorList>
            <person name="Goeker M."/>
        </authorList>
    </citation>
    <scope>NUCLEOTIDE SEQUENCE [LARGE SCALE GENOMIC DNA]</scope>
    <source>
        <strain evidence="4 5">DSM 45791</strain>
    </source>
</reference>
<proteinExistence type="predicted"/>
<gene>
    <name evidence="4" type="ORF">BCF44_14031</name>
</gene>